<reference evidence="3" key="1">
    <citation type="submission" date="2022-11" db="UniProtKB">
        <authorList>
            <consortium name="WormBaseParasite"/>
        </authorList>
    </citation>
    <scope>IDENTIFICATION</scope>
</reference>
<dbReference type="AlphaFoldDB" id="A0A915KPJ3"/>
<keyword evidence="1" id="KW-0812">Transmembrane</keyword>
<proteinExistence type="predicted"/>
<accession>A0A915KPJ3</accession>
<keyword evidence="1" id="KW-1133">Transmembrane helix</keyword>
<dbReference type="WBParaSite" id="nRc.2.0.1.t39970-RA">
    <property type="protein sequence ID" value="nRc.2.0.1.t39970-RA"/>
    <property type="gene ID" value="nRc.2.0.1.g39970"/>
</dbReference>
<dbReference type="Proteomes" id="UP000887565">
    <property type="component" value="Unplaced"/>
</dbReference>
<evidence type="ECO:0000313" key="2">
    <source>
        <dbReference type="Proteomes" id="UP000887565"/>
    </source>
</evidence>
<keyword evidence="1" id="KW-0472">Membrane</keyword>
<feature type="transmembrane region" description="Helical" evidence="1">
    <location>
        <begin position="20"/>
        <end position="39"/>
    </location>
</feature>
<protein>
    <submittedName>
        <fullName evidence="3">Uncharacterized protein</fullName>
    </submittedName>
</protein>
<name>A0A915KPJ3_ROMCU</name>
<organism evidence="2 3">
    <name type="scientific">Romanomermis culicivorax</name>
    <name type="common">Nematode worm</name>
    <dbReference type="NCBI Taxonomy" id="13658"/>
    <lineage>
        <taxon>Eukaryota</taxon>
        <taxon>Metazoa</taxon>
        <taxon>Ecdysozoa</taxon>
        <taxon>Nematoda</taxon>
        <taxon>Enoplea</taxon>
        <taxon>Dorylaimia</taxon>
        <taxon>Mermithida</taxon>
        <taxon>Mermithoidea</taxon>
        <taxon>Mermithidae</taxon>
        <taxon>Romanomermis</taxon>
    </lineage>
</organism>
<evidence type="ECO:0000256" key="1">
    <source>
        <dbReference type="SAM" id="Phobius"/>
    </source>
</evidence>
<sequence length="77" mass="8662">MLVDFSGLNTYRLKAQAARAQLLLALMNLCIVPAVRLAMSPSNRLATKRGSSGSFRPRTLKQCRNLEYKRDNCGKNY</sequence>
<evidence type="ECO:0000313" key="3">
    <source>
        <dbReference type="WBParaSite" id="nRc.2.0.1.t39970-RA"/>
    </source>
</evidence>
<keyword evidence="2" id="KW-1185">Reference proteome</keyword>